<protein>
    <recommendedName>
        <fullName evidence="5">Secreted protein</fullName>
    </recommendedName>
</protein>
<name>A0A6A6E196_9PEZI</name>
<keyword evidence="1" id="KW-0472">Membrane</keyword>
<accession>A0A6A6E196</accession>
<keyword evidence="1" id="KW-1133">Transmembrane helix</keyword>
<evidence type="ECO:0008006" key="5">
    <source>
        <dbReference type="Google" id="ProtNLM"/>
    </source>
</evidence>
<sequence length="126" mass="14669">MRSAKPAFWHLLILLHFGLMPRMLNILRVSLCWVLEGQALMVGRITNVEGTGIFFWISPLTSFGNWDSLRRGSICVDGVMEFCSQRKRQPHFWVFFCNATLLCITLLFSCPQGYDLHRDKQLYLLE</sequence>
<keyword evidence="4" id="KW-1185">Reference proteome</keyword>
<keyword evidence="2" id="KW-0732">Signal</keyword>
<reference evidence="3" key="1">
    <citation type="journal article" date="2020" name="Stud. Mycol.">
        <title>101 Dothideomycetes genomes: a test case for predicting lifestyles and emergence of pathogens.</title>
        <authorList>
            <person name="Haridas S."/>
            <person name="Albert R."/>
            <person name="Binder M."/>
            <person name="Bloem J."/>
            <person name="Labutti K."/>
            <person name="Salamov A."/>
            <person name="Andreopoulos B."/>
            <person name="Baker S."/>
            <person name="Barry K."/>
            <person name="Bills G."/>
            <person name="Bluhm B."/>
            <person name="Cannon C."/>
            <person name="Castanera R."/>
            <person name="Culley D."/>
            <person name="Daum C."/>
            <person name="Ezra D."/>
            <person name="Gonzalez J."/>
            <person name="Henrissat B."/>
            <person name="Kuo A."/>
            <person name="Liang C."/>
            <person name="Lipzen A."/>
            <person name="Lutzoni F."/>
            <person name="Magnuson J."/>
            <person name="Mondo S."/>
            <person name="Nolan M."/>
            <person name="Ohm R."/>
            <person name="Pangilinan J."/>
            <person name="Park H.-J."/>
            <person name="Ramirez L."/>
            <person name="Alfaro M."/>
            <person name="Sun H."/>
            <person name="Tritt A."/>
            <person name="Yoshinaga Y."/>
            <person name="Zwiers L.-H."/>
            <person name="Turgeon B."/>
            <person name="Goodwin S."/>
            <person name="Spatafora J."/>
            <person name="Crous P."/>
            <person name="Grigoriev I."/>
        </authorList>
    </citation>
    <scope>NUCLEOTIDE SEQUENCE</scope>
    <source>
        <strain evidence="3">CBS 207.26</strain>
    </source>
</reference>
<evidence type="ECO:0000313" key="4">
    <source>
        <dbReference type="Proteomes" id="UP000800200"/>
    </source>
</evidence>
<evidence type="ECO:0000256" key="2">
    <source>
        <dbReference type="SAM" id="SignalP"/>
    </source>
</evidence>
<evidence type="ECO:0000256" key="1">
    <source>
        <dbReference type="SAM" id="Phobius"/>
    </source>
</evidence>
<evidence type="ECO:0000313" key="3">
    <source>
        <dbReference type="EMBL" id="KAF2185691.1"/>
    </source>
</evidence>
<feature type="transmembrane region" description="Helical" evidence="1">
    <location>
        <begin position="92"/>
        <end position="114"/>
    </location>
</feature>
<dbReference type="AlphaFoldDB" id="A0A6A6E196"/>
<feature type="signal peptide" evidence="2">
    <location>
        <begin position="1"/>
        <end position="26"/>
    </location>
</feature>
<gene>
    <name evidence="3" type="ORF">K469DRAFT_154994</name>
</gene>
<dbReference type="Proteomes" id="UP000800200">
    <property type="component" value="Unassembled WGS sequence"/>
</dbReference>
<dbReference type="EMBL" id="ML994632">
    <property type="protein sequence ID" value="KAF2185691.1"/>
    <property type="molecule type" value="Genomic_DNA"/>
</dbReference>
<organism evidence="3 4">
    <name type="scientific">Zopfia rhizophila CBS 207.26</name>
    <dbReference type="NCBI Taxonomy" id="1314779"/>
    <lineage>
        <taxon>Eukaryota</taxon>
        <taxon>Fungi</taxon>
        <taxon>Dikarya</taxon>
        <taxon>Ascomycota</taxon>
        <taxon>Pezizomycotina</taxon>
        <taxon>Dothideomycetes</taxon>
        <taxon>Dothideomycetes incertae sedis</taxon>
        <taxon>Zopfiaceae</taxon>
        <taxon>Zopfia</taxon>
    </lineage>
</organism>
<proteinExistence type="predicted"/>
<keyword evidence="1" id="KW-0812">Transmembrane</keyword>
<feature type="chain" id="PRO_5025667345" description="Secreted protein" evidence="2">
    <location>
        <begin position="27"/>
        <end position="126"/>
    </location>
</feature>